<reference evidence="1 2" key="1">
    <citation type="submission" date="2015-11" db="EMBL/GenBank/DDBJ databases">
        <title>Expanding the genomic diversity of Burkholderia species for the development of highly accurate diagnostics.</title>
        <authorList>
            <person name="Sahl J."/>
            <person name="Keim P."/>
            <person name="Wagner D."/>
        </authorList>
    </citation>
    <scope>NUCLEOTIDE SEQUENCE [LARGE SCALE GENOMIC DNA]</scope>
    <source>
        <strain evidence="1 2">MSMB1301WGS</strain>
    </source>
</reference>
<sequence length="86" mass="9172">MGCMMPARPYPATLTPALGRVLGMMVWETGPIAHALRASGQAIERTPEAEQAAVLHWLTGFALEHGADWERHAAAALHVLTESKGG</sequence>
<evidence type="ECO:0000313" key="1">
    <source>
        <dbReference type="EMBL" id="KVV57968.1"/>
    </source>
</evidence>
<name>A0A119DTD3_9BURK</name>
<dbReference type="Proteomes" id="UP000062317">
    <property type="component" value="Unassembled WGS sequence"/>
</dbReference>
<evidence type="ECO:0000313" key="2">
    <source>
        <dbReference type="Proteomes" id="UP000062317"/>
    </source>
</evidence>
<gene>
    <name evidence="1" type="ORF">WT27_23860</name>
</gene>
<dbReference type="EMBL" id="LPEQ01000009">
    <property type="protein sequence ID" value="KVV57968.1"/>
    <property type="molecule type" value="Genomic_DNA"/>
</dbReference>
<keyword evidence="2" id="KW-1185">Reference proteome</keyword>
<dbReference type="AlphaFoldDB" id="A0A119DTD3"/>
<comment type="caution">
    <text evidence="1">The sequence shown here is derived from an EMBL/GenBank/DDBJ whole genome shotgun (WGS) entry which is preliminary data.</text>
</comment>
<accession>A0A119DTD3</accession>
<proteinExistence type="predicted"/>
<organism evidence="1 2">
    <name type="scientific">Burkholderia territorii</name>
    <dbReference type="NCBI Taxonomy" id="1503055"/>
    <lineage>
        <taxon>Bacteria</taxon>
        <taxon>Pseudomonadati</taxon>
        <taxon>Pseudomonadota</taxon>
        <taxon>Betaproteobacteria</taxon>
        <taxon>Burkholderiales</taxon>
        <taxon>Burkholderiaceae</taxon>
        <taxon>Burkholderia</taxon>
        <taxon>Burkholderia cepacia complex</taxon>
    </lineage>
</organism>
<protein>
    <submittedName>
        <fullName evidence="1">Uncharacterized protein</fullName>
    </submittedName>
</protein>